<reference evidence="1" key="1">
    <citation type="submission" date="2022-01" db="EMBL/GenBank/DDBJ databases">
        <authorList>
            <person name="King R."/>
        </authorList>
    </citation>
    <scope>NUCLEOTIDE SEQUENCE</scope>
</reference>
<evidence type="ECO:0000313" key="1">
    <source>
        <dbReference type="EMBL" id="CAG9800626.1"/>
    </source>
</evidence>
<dbReference type="Proteomes" id="UP001153620">
    <property type="component" value="Chromosome 1"/>
</dbReference>
<evidence type="ECO:0000313" key="2">
    <source>
        <dbReference type="Proteomes" id="UP001153620"/>
    </source>
</evidence>
<reference evidence="1" key="2">
    <citation type="submission" date="2022-10" db="EMBL/GenBank/DDBJ databases">
        <authorList>
            <consortium name="ENA_rothamsted_submissions"/>
            <consortium name="culmorum"/>
            <person name="King R."/>
        </authorList>
    </citation>
    <scope>NUCLEOTIDE SEQUENCE</scope>
</reference>
<dbReference type="OrthoDB" id="7787358at2759"/>
<organism evidence="1 2">
    <name type="scientific">Chironomus riparius</name>
    <dbReference type="NCBI Taxonomy" id="315576"/>
    <lineage>
        <taxon>Eukaryota</taxon>
        <taxon>Metazoa</taxon>
        <taxon>Ecdysozoa</taxon>
        <taxon>Arthropoda</taxon>
        <taxon>Hexapoda</taxon>
        <taxon>Insecta</taxon>
        <taxon>Pterygota</taxon>
        <taxon>Neoptera</taxon>
        <taxon>Endopterygota</taxon>
        <taxon>Diptera</taxon>
        <taxon>Nematocera</taxon>
        <taxon>Chironomoidea</taxon>
        <taxon>Chironomidae</taxon>
        <taxon>Chironominae</taxon>
        <taxon>Chironomus</taxon>
    </lineage>
</organism>
<sequence length="131" mass="15789">MPRFYPERDCDFYVERLVDNYHDANPSVLRKNQLKNRIRWFHEPTQHDLNKSVIYSWGSGDKFKSNTNFKSDYFIKSRLRRRCKLPIAGRRGLWKVTRFGTAGMCVLPLHKWNFQEWLEESSFKGIKVEDN</sequence>
<name>A0A9N9WPD5_9DIPT</name>
<keyword evidence="2" id="KW-1185">Reference proteome</keyword>
<protein>
    <submittedName>
        <fullName evidence="1">Uncharacterized protein</fullName>
    </submittedName>
</protein>
<accession>A0A9N9WPD5</accession>
<dbReference type="EMBL" id="OU895877">
    <property type="protein sequence ID" value="CAG9800626.1"/>
    <property type="molecule type" value="Genomic_DNA"/>
</dbReference>
<dbReference type="AlphaFoldDB" id="A0A9N9WPD5"/>
<proteinExistence type="predicted"/>
<gene>
    <name evidence="1" type="ORF">CHIRRI_LOCUS3566</name>
</gene>